<feature type="region of interest" description="Disordered" evidence="1">
    <location>
        <begin position="66"/>
        <end position="86"/>
    </location>
</feature>
<evidence type="ECO:0000313" key="2">
    <source>
        <dbReference type="EMBL" id="KAK3754277.1"/>
    </source>
</evidence>
<name>A0AAE0YQK8_9GAST</name>
<evidence type="ECO:0000256" key="1">
    <source>
        <dbReference type="SAM" id="MobiDB-lite"/>
    </source>
</evidence>
<comment type="caution">
    <text evidence="2">The sequence shown here is derived from an EMBL/GenBank/DDBJ whole genome shotgun (WGS) entry which is preliminary data.</text>
</comment>
<dbReference type="AlphaFoldDB" id="A0AAE0YQK8"/>
<dbReference type="Proteomes" id="UP001283361">
    <property type="component" value="Unassembled WGS sequence"/>
</dbReference>
<organism evidence="2 3">
    <name type="scientific">Elysia crispata</name>
    <name type="common">lettuce slug</name>
    <dbReference type="NCBI Taxonomy" id="231223"/>
    <lineage>
        <taxon>Eukaryota</taxon>
        <taxon>Metazoa</taxon>
        <taxon>Spiralia</taxon>
        <taxon>Lophotrochozoa</taxon>
        <taxon>Mollusca</taxon>
        <taxon>Gastropoda</taxon>
        <taxon>Heterobranchia</taxon>
        <taxon>Euthyneura</taxon>
        <taxon>Panpulmonata</taxon>
        <taxon>Sacoglossa</taxon>
        <taxon>Placobranchoidea</taxon>
        <taxon>Plakobranchidae</taxon>
        <taxon>Elysia</taxon>
    </lineage>
</organism>
<evidence type="ECO:0000313" key="3">
    <source>
        <dbReference type="Proteomes" id="UP001283361"/>
    </source>
</evidence>
<gene>
    <name evidence="2" type="ORF">RRG08_050939</name>
</gene>
<keyword evidence="3" id="KW-1185">Reference proteome</keyword>
<proteinExistence type="predicted"/>
<sequence length="86" mass="9410">MKTLFRSQLRCSRNMARAEARNDVDRLATLVCKKSQIGGTSRGGGEKSDIVASRDELLKGRAISRAMTRQSAAGQRKDCPDGLQDL</sequence>
<reference evidence="2" key="1">
    <citation type="journal article" date="2023" name="G3 (Bethesda)">
        <title>A reference genome for the long-term kleptoplast-retaining sea slug Elysia crispata morphotype clarki.</title>
        <authorList>
            <person name="Eastman K.E."/>
            <person name="Pendleton A.L."/>
            <person name="Shaikh M.A."/>
            <person name="Suttiyut T."/>
            <person name="Ogas R."/>
            <person name="Tomko P."/>
            <person name="Gavelis G."/>
            <person name="Widhalm J.R."/>
            <person name="Wisecaver J.H."/>
        </authorList>
    </citation>
    <scope>NUCLEOTIDE SEQUENCE</scope>
    <source>
        <strain evidence="2">ECLA1</strain>
    </source>
</reference>
<protein>
    <submittedName>
        <fullName evidence="2">Uncharacterized protein</fullName>
    </submittedName>
</protein>
<accession>A0AAE0YQK8</accession>
<dbReference type="EMBL" id="JAWDGP010005682">
    <property type="protein sequence ID" value="KAK3754277.1"/>
    <property type="molecule type" value="Genomic_DNA"/>
</dbReference>